<organism evidence="2 3">
    <name type="scientific">Murinocardiopsis flavida</name>
    <dbReference type="NCBI Taxonomy" id="645275"/>
    <lineage>
        <taxon>Bacteria</taxon>
        <taxon>Bacillati</taxon>
        <taxon>Actinomycetota</taxon>
        <taxon>Actinomycetes</taxon>
        <taxon>Streptosporangiales</taxon>
        <taxon>Nocardiopsidaceae</taxon>
        <taxon>Murinocardiopsis</taxon>
    </lineage>
</organism>
<proteinExistence type="predicted"/>
<evidence type="ECO:0000313" key="3">
    <source>
        <dbReference type="Proteomes" id="UP000240542"/>
    </source>
</evidence>
<evidence type="ECO:0000256" key="1">
    <source>
        <dbReference type="SAM" id="MobiDB-lite"/>
    </source>
</evidence>
<gene>
    <name evidence="2" type="ORF">CLV63_103166</name>
</gene>
<comment type="caution">
    <text evidence="2">The sequence shown here is derived from an EMBL/GenBank/DDBJ whole genome shotgun (WGS) entry which is preliminary data.</text>
</comment>
<keyword evidence="3" id="KW-1185">Reference proteome</keyword>
<feature type="region of interest" description="Disordered" evidence="1">
    <location>
        <begin position="9"/>
        <end position="34"/>
    </location>
</feature>
<reference evidence="2 3" key="1">
    <citation type="submission" date="2018-03" db="EMBL/GenBank/DDBJ databases">
        <title>Genomic Encyclopedia of Archaeal and Bacterial Type Strains, Phase II (KMG-II): from individual species to whole genera.</title>
        <authorList>
            <person name="Goeker M."/>
        </authorList>
    </citation>
    <scope>NUCLEOTIDE SEQUENCE [LARGE SCALE GENOMIC DNA]</scope>
    <source>
        <strain evidence="2 3">DSM 45312</strain>
    </source>
</reference>
<dbReference type="AlphaFoldDB" id="A0A2P8DQF5"/>
<protein>
    <submittedName>
        <fullName evidence="2">Uncharacterized protein</fullName>
    </submittedName>
</protein>
<dbReference type="Proteomes" id="UP000240542">
    <property type="component" value="Unassembled WGS sequence"/>
</dbReference>
<sequence>MIAAWAVRYPAAQRPTASRDAPVGTDPHLPPPNS</sequence>
<evidence type="ECO:0000313" key="2">
    <source>
        <dbReference type="EMBL" id="PSK99441.1"/>
    </source>
</evidence>
<dbReference type="EMBL" id="PYGA01000003">
    <property type="protein sequence ID" value="PSK99441.1"/>
    <property type="molecule type" value="Genomic_DNA"/>
</dbReference>
<name>A0A2P8DQF5_9ACTN</name>
<accession>A0A2P8DQF5</accession>